<comment type="caution">
    <text evidence="1">The sequence shown here is derived from an EMBL/GenBank/DDBJ whole genome shotgun (WGS) entry which is preliminary data.</text>
</comment>
<accession>A0AAD6SK23</accession>
<dbReference type="GO" id="GO:0003676">
    <property type="term" value="F:nucleic acid binding"/>
    <property type="evidence" value="ECO:0007669"/>
    <property type="project" value="InterPro"/>
</dbReference>
<gene>
    <name evidence="1" type="ORF">C8F04DRAFT_926571</name>
</gene>
<feature type="non-terminal residue" evidence="1">
    <location>
        <position position="1"/>
    </location>
</feature>
<keyword evidence="2" id="KW-1185">Reference proteome</keyword>
<evidence type="ECO:0008006" key="3">
    <source>
        <dbReference type="Google" id="ProtNLM"/>
    </source>
</evidence>
<evidence type="ECO:0000313" key="2">
    <source>
        <dbReference type="Proteomes" id="UP001218188"/>
    </source>
</evidence>
<dbReference type="Gene3D" id="3.30.420.10">
    <property type="entry name" value="Ribonuclease H-like superfamily/Ribonuclease H"/>
    <property type="match status" value="1"/>
</dbReference>
<dbReference type="Proteomes" id="UP001218188">
    <property type="component" value="Unassembled WGS sequence"/>
</dbReference>
<name>A0AAD6SK23_9AGAR</name>
<proteinExistence type="predicted"/>
<reference evidence="1" key="1">
    <citation type="submission" date="2023-03" db="EMBL/GenBank/DDBJ databases">
        <title>Massive genome expansion in bonnet fungi (Mycena s.s.) driven by repeated elements and novel gene families across ecological guilds.</title>
        <authorList>
            <consortium name="Lawrence Berkeley National Laboratory"/>
            <person name="Harder C.B."/>
            <person name="Miyauchi S."/>
            <person name="Viragh M."/>
            <person name="Kuo A."/>
            <person name="Thoen E."/>
            <person name="Andreopoulos B."/>
            <person name="Lu D."/>
            <person name="Skrede I."/>
            <person name="Drula E."/>
            <person name="Henrissat B."/>
            <person name="Morin E."/>
            <person name="Kohler A."/>
            <person name="Barry K."/>
            <person name="LaButti K."/>
            <person name="Morin E."/>
            <person name="Salamov A."/>
            <person name="Lipzen A."/>
            <person name="Mereny Z."/>
            <person name="Hegedus B."/>
            <person name="Baldrian P."/>
            <person name="Stursova M."/>
            <person name="Weitz H."/>
            <person name="Taylor A."/>
            <person name="Grigoriev I.V."/>
            <person name="Nagy L.G."/>
            <person name="Martin F."/>
            <person name="Kauserud H."/>
        </authorList>
    </citation>
    <scope>NUCLEOTIDE SEQUENCE</scope>
    <source>
        <strain evidence="1">CBHHK200</strain>
    </source>
</reference>
<sequence length="91" mass="10489">KVTKKWLADHNVPIFPHPPISPDVSAIEPVWHILKTHLRDYQPPPSTESQLRDVPLDIWGKITCDEINPFIERTSFFTRAFVTELAVHCGF</sequence>
<feature type="non-terminal residue" evidence="1">
    <location>
        <position position="91"/>
    </location>
</feature>
<dbReference type="InterPro" id="IPR036397">
    <property type="entry name" value="RNaseH_sf"/>
</dbReference>
<organism evidence="1 2">
    <name type="scientific">Mycena alexandri</name>
    <dbReference type="NCBI Taxonomy" id="1745969"/>
    <lineage>
        <taxon>Eukaryota</taxon>
        <taxon>Fungi</taxon>
        <taxon>Dikarya</taxon>
        <taxon>Basidiomycota</taxon>
        <taxon>Agaricomycotina</taxon>
        <taxon>Agaricomycetes</taxon>
        <taxon>Agaricomycetidae</taxon>
        <taxon>Agaricales</taxon>
        <taxon>Marasmiineae</taxon>
        <taxon>Mycenaceae</taxon>
        <taxon>Mycena</taxon>
    </lineage>
</organism>
<evidence type="ECO:0000313" key="1">
    <source>
        <dbReference type="EMBL" id="KAJ7027565.1"/>
    </source>
</evidence>
<dbReference type="AlphaFoldDB" id="A0AAD6SK23"/>
<dbReference type="EMBL" id="JARJCM010000122">
    <property type="protein sequence ID" value="KAJ7027565.1"/>
    <property type="molecule type" value="Genomic_DNA"/>
</dbReference>
<protein>
    <recommendedName>
        <fullName evidence="3">Tc1-like transposase DDE domain-containing protein</fullName>
    </recommendedName>
</protein>